<feature type="transmembrane region" description="Helical" evidence="8">
    <location>
        <begin position="7"/>
        <end position="25"/>
    </location>
</feature>
<keyword evidence="5 8" id="KW-0812">Transmembrane</keyword>
<comment type="subcellular location">
    <subcellularLocation>
        <location evidence="1">Cell membrane</location>
        <topology evidence="1">Multi-pass membrane protein</topology>
    </subcellularLocation>
</comment>
<proteinExistence type="inferred from homology"/>
<accession>A0A449BFH8</accession>
<dbReference type="KEGG" id="aaxa:NCTC10138_01588"/>
<keyword evidence="6 8" id="KW-1133">Transmembrane helix</keyword>
<keyword evidence="4" id="KW-1003">Cell membrane</keyword>
<sequence length="331" mass="35493">MSNKKKGIILCILFFVLIIVFLVSIKVGAVKYSFKEIIYYITHNTKDNNRAIIYNVRLPRVLLSMLVGITLALAGIILQGVMRNSMASASTIGVTSGANFAGYLFLVALPMYSSFLTISTFVGGFVTTLLIYLLAYKNGSSPIKIILAGMGVTALLNAFADLIKVFFPENLAGATSFLVGGLTGVTWQSFFTVLPYAIIGIFLVIFIPTKMNILALGDETAQGLGLNTNRFRLFLIVLASLLASSTVSVVGLIGFIGIVVPHIARILVGNDHKYLFPATILLGAIIVSICDTIGRVIILPAELPVSIIMAVLGAPVFLLLLRGKKEVTDVA</sequence>
<evidence type="ECO:0000256" key="4">
    <source>
        <dbReference type="ARBA" id="ARBA00022475"/>
    </source>
</evidence>
<protein>
    <submittedName>
        <fullName evidence="9">Probable siderophore transport system permease protein yfhA</fullName>
    </submittedName>
</protein>
<dbReference type="EMBL" id="LR215048">
    <property type="protein sequence ID" value="VEU81191.1"/>
    <property type="molecule type" value="Genomic_DNA"/>
</dbReference>
<keyword evidence="10" id="KW-1185">Reference proteome</keyword>
<dbReference type="Pfam" id="PF01032">
    <property type="entry name" value="FecCD"/>
    <property type="match status" value="1"/>
</dbReference>
<keyword evidence="7 8" id="KW-0472">Membrane</keyword>
<evidence type="ECO:0000256" key="3">
    <source>
        <dbReference type="ARBA" id="ARBA00022448"/>
    </source>
</evidence>
<dbReference type="STRING" id="1278311.GCA_000428705_00563"/>
<dbReference type="InterPro" id="IPR037294">
    <property type="entry name" value="ABC_BtuC-like"/>
</dbReference>
<dbReference type="RefSeq" id="WP_026390215.1">
    <property type="nucleotide sequence ID" value="NZ_LR215048.1"/>
</dbReference>
<dbReference type="Proteomes" id="UP000289841">
    <property type="component" value="Chromosome"/>
</dbReference>
<dbReference type="CDD" id="cd06550">
    <property type="entry name" value="TM_ABC_iron-siderophores_like"/>
    <property type="match status" value="1"/>
</dbReference>
<feature type="transmembrane region" description="Helical" evidence="8">
    <location>
        <begin position="233"/>
        <end position="262"/>
    </location>
</feature>
<dbReference type="GO" id="GO:0005886">
    <property type="term" value="C:plasma membrane"/>
    <property type="evidence" value="ECO:0007669"/>
    <property type="project" value="UniProtKB-SubCell"/>
</dbReference>
<feature type="transmembrane region" description="Helical" evidence="8">
    <location>
        <begin position="61"/>
        <end position="82"/>
    </location>
</feature>
<keyword evidence="3" id="KW-0813">Transport</keyword>
<evidence type="ECO:0000256" key="8">
    <source>
        <dbReference type="SAM" id="Phobius"/>
    </source>
</evidence>
<feature type="transmembrane region" description="Helical" evidence="8">
    <location>
        <begin position="89"/>
        <end position="109"/>
    </location>
</feature>
<reference evidence="9 10" key="1">
    <citation type="submission" date="2019-01" db="EMBL/GenBank/DDBJ databases">
        <authorList>
            <consortium name="Pathogen Informatics"/>
        </authorList>
    </citation>
    <scope>NUCLEOTIDE SEQUENCE [LARGE SCALE GENOMIC DNA]</scope>
    <source>
        <strain evidence="9 10">NCTC10138</strain>
    </source>
</reference>
<feature type="transmembrane region" description="Helical" evidence="8">
    <location>
        <begin position="146"/>
        <end position="167"/>
    </location>
</feature>
<evidence type="ECO:0000256" key="6">
    <source>
        <dbReference type="ARBA" id="ARBA00022989"/>
    </source>
</evidence>
<feature type="transmembrane region" description="Helical" evidence="8">
    <location>
        <begin position="301"/>
        <end position="321"/>
    </location>
</feature>
<dbReference type="GO" id="GO:0022857">
    <property type="term" value="F:transmembrane transporter activity"/>
    <property type="evidence" value="ECO:0007669"/>
    <property type="project" value="InterPro"/>
</dbReference>
<evidence type="ECO:0000256" key="7">
    <source>
        <dbReference type="ARBA" id="ARBA00023136"/>
    </source>
</evidence>
<evidence type="ECO:0000256" key="5">
    <source>
        <dbReference type="ARBA" id="ARBA00022692"/>
    </source>
</evidence>
<comment type="similarity">
    <text evidence="2">Belongs to the binding-protein-dependent transport system permease family. FecCD subfamily.</text>
</comment>
<dbReference type="AlphaFoldDB" id="A0A449BFH8"/>
<feature type="transmembrane region" description="Helical" evidence="8">
    <location>
        <begin position="274"/>
        <end position="294"/>
    </location>
</feature>
<name>A0A449BFH8_HAPAX</name>
<dbReference type="PANTHER" id="PTHR30472">
    <property type="entry name" value="FERRIC ENTEROBACTIN TRANSPORT SYSTEM PERMEASE PROTEIN"/>
    <property type="match status" value="1"/>
</dbReference>
<organism evidence="9 10">
    <name type="scientific">Haploplasma axanthum</name>
    <name type="common">Acholeplasma axanthum</name>
    <dbReference type="NCBI Taxonomy" id="29552"/>
    <lineage>
        <taxon>Bacteria</taxon>
        <taxon>Bacillati</taxon>
        <taxon>Mycoplasmatota</taxon>
        <taxon>Mollicutes</taxon>
        <taxon>Acholeplasmatales</taxon>
        <taxon>Acholeplasmataceae</taxon>
        <taxon>Haploplasma</taxon>
    </lineage>
</organism>
<dbReference type="OrthoDB" id="9792889at2"/>
<dbReference type="PANTHER" id="PTHR30472:SF24">
    <property type="entry name" value="FERRIC ENTEROBACTIN TRANSPORT SYSTEM PERMEASE PROTEIN FEPG"/>
    <property type="match status" value="1"/>
</dbReference>
<dbReference type="GO" id="GO:0033214">
    <property type="term" value="P:siderophore-iron import into cell"/>
    <property type="evidence" value="ECO:0007669"/>
    <property type="project" value="TreeGrafter"/>
</dbReference>
<evidence type="ECO:0000256" key="2">
    <source>
        <dbReference type="ARBA" id="ARBA00007935"/>
    </source>
</evidence>
<evidence type="ECO:0000256" key="1">
    <source>
        <dbReference type="ARBA" id="ARBA00004651"/>
    </source>
</evidence>
<feature type="transmembrane region" description="Helical" evidence="8">
    <location>
        <begin position="115"/>
        <end position="134"/>
    </location>
</feature>
<feature type="transmembrane region" description="Helical" evidence="8">
    <location>
        <begin position="187"/>
        <end position="207"/>
    </location>
</feature>
<dbReference type="InterPro" id="IPR000522">
    <property type="entry name" value="ABC_transptr_permease_BtuC"/>
</dbReference>
<dbReference type="Gene3D" id="1.10.3470.10">
    <property type="entry name" value="ABC transporter involved in vitamin B12 uptake, BtuC"/>
    <property type="match status" value="1"/>
</dbReference>
<evidence type="ECO:0000313" key="10">
    <source>
        <dbReference type="Proteomes" id="UP000289841"/>
    </source>
</evidence>
<gene>
    <name evidence="9" type="primary">yfhA</name>
    <name evidence="9" type="ORF">NCTC10138_01588</name>
</gene>
<dbReference type="SUPFAM" id="SSF81345">
    <property type="entry name" value="ABC transporter involved in vitamin B12 uptake, BtuC"/>
    <property type="match status" value="1"/>
</dbReference>
<dbReference type="FunFam" id="1.10.3470.10:FF:000001">
    <property type="entry name" value="Vitamin B12 ABC transporter permease BtuC"/>
    <property type="match status" value="1"/>
</dbReference>
<evidence type="ECO:0000313" key="9">
    <source>
        <dbReference type="EMBL" id="VEU81191.1"/>
    </source>
</evidence>